<dbReference type="GO" id="GO:0004674">
    <property type="term" value="F:protein serine/threonine kinase activity"/>
    <property type="evidence" value="ECO:0007669"/>
    <property type="project" value="UniProtKB-EC"/>
</dbReference>
<evidence type="ECO:0000256" key="3">
    <source>
        <dbReference type="ARBA" id="ARBA00022679"/>
    </source>
</evidence>
<feature type="domain" description="Protein kinase" evidence="12">
    <location>
        <begin position="283"/>
        <end position="548"/>
    </location>
</feature>
<dbReference type="GO" id="GO:0005524">
    <property type="term" value="F:ATP binding"/>
    <property type="evidence" value="ECO:0007669"/>
    <property type="project" value="UniProtKB-KW"/>
</dbReference>
<evidence type="ECO:0000256" key="2">
    <source>
        <dbReference type="ARBA" id="ARBA00012513"/>
    </source>
</evidence>
<evidence type="ECO:0000313" key="13">
    <source>
        <dbReference type="EMBL" id="CAD7396998.1"/>
    </source>
</evidence>
<keyword evidence="4" id="KW-0819">tRNA processing</keyword>
<evidence type="ECO:0000256" key="9">
    <source>
        <dbReference type="ARBA" id="ARBA00048679"/>
    </source>
</evidence>
<evidence type="ECO:0000256" key="5">
    <source>
        <dbReference type="ARBA" id="ARBA00022741"/>
    </source>
</evidence>
<dbReference type="SUPFAM" id="SSF56112">
    <property type="entry name" value="Protein kinase-like (PK-like)"/>
    <property type="match status" value="1"/>
</dbReference>
<evidence type="ECO:0000256" key="1">
    <source>
        <dbReference type="ARBA" id="ARBA00010630"/>
    </source>
</evidence>
<keyword evidence="11" id="KW-1133">Transmembrane helix</keyword>
<dbReference type="EMBL" id="OC317457">
    <property type="protein sequence ID" value="CAD7396998.1"/>
    <property type="molecule type" value="Genomic_DNA"/>
</dbReference>
<feature type="transmembrane region" description="Helical" evidence="11">
    <location>
        <begin position="88"/>
        <end position="107"/>
    </location>
</feature>
<comment type="catalytic activity">
    <reaction evidence="9">
        <text>L-seryl-[protein] + ATP = O-phospho-L-seryl-[protein] + ADP + H(+)</text>
        <dbReference type="Rhea" id="RHEA:17989"/>
        <dbReference type="Rhea" id="RHEA-COMP:9863"/>
        <dbReference type="Rhea" id="RHEA-COMP:11604"/>
        <dbReference type="ChEBI" id="CHEBI:15378"/>
        <dbReference type="ChEBI" id="CHEBI:29999"/>
        <dbReference type="ChEBI" id="CHEBI:30616"/>
        <dbReference type="ChEBI" id="CHEBI:83421"/>
        <dbReference type="ChEBI" id="CHEBI:456216"/>
        <dbReference type="EC" id="2.7.11.1"/>
    </reaction>
</comment>
<evidence type="ECO:0000256" key="11">
    <source>
        <dbReference type="SAM" id="Phobius"/>
    </source>
</evidence>
<keyword evidence="3" id="KW-0808">Transferase</keyword>
<keyword evidence="7" id="KW-0067">ATP-binding</keyword>
<keyword evidence="6" id="KW-0418">Kinase</keyword>
<comment type="catalytic activity">
    <reaction evidence="8">
        <text>L-threonyl-[protein] + ATP = O-phospho-L-threonyl-[protein] + ADP + H(+)</text>
        <dbReference type="Rhea" id="RHEA:46608"/>
        <dbReference type="Rhea" id="RHEA-COMP:11060"/>
        <dbReference type="Rhea" id="RHEA-COMP:11605"/>
        <dbReference type="ChEBI" id="CHEBI:15378"/>
        <dbReference type="ChEBI" id="CHEBI:30013"/>
        <dbReference type="ChEBI" id="CHEBI:30616"/>
        <dbReference type="ChEBI" id="CHEBI:61977"/>
        <dbReference type="ChEBI" id="CHEBI:456216"/>
        <dbReference type="EC" id="2.7.11.1"/>
    </reaction>
</comment>
<accession>A0A7R9CKG5</accession>
<evidence type="ECO:0000256" key="7">
    <source>
        <dbReference type="ARBA" id="ARBA00022840"/>
    </source>
</evidence>
<dbReference type="GO" id="GO:0005634">
    <property type="term" value="C:nucleus"/>
    <property type="evidence" value="ECO:0007669"/>
    <property type="project" value="TreeGrafter"/>
</dbReference>
<dbReference type="PROSITE" id="PS00109">
    <property type="entry name" value="PROTEIN_KINASE_TYR"/>
    <property type="match status" value="1"/>
</dbReference>
<evidence type="ECO:0000256" key="6">
    <source>
        <dbReference type="ARBA" id="ARBA00022777"/>
    </source>
</evidence>
<evidence type="ECO:0000256" key="4">
    <source>
        <dbReference type="ARBA" id="ARBA00022694"/>
    </source>
</evidence>
<dbReference type="Pfam" id="PF00069">
    <property type="entry name" value="Pkinase"/>
    <property type="match status" value="1"/>
</dbReference>
<dbReference type="InterPro" id="IPR000719">
    <property type="entry name" value="Prot_kinase_dom"/>
</dbReference>
<reference evidence="13" key="1">
    <citation type="submission" date="2020-11" db="EMBL/GenBank/DDBJ databases">
        <authorList>
            <person name="Tran Van P."/>
        </authorList>
    </citation>
    <scope>NUCLEOTIDE SEQUENCE</scope>
</reference>
<feature type="compositionally biased region" description="Low complexity" evidence="10">
    <location>
        <begin position="141"/>
        <end position="153"/>
    </location>
</feature>
<dbReference type="PANTHER" id="PTHR12209:SF0">
    <property type="entry name" value="EKC_KEOPS COMPLEX SUBUNIT TP53RK"/>
    <property type="match status" value="1"/>
</dbReference>
<dbReference type="Gene3D" id="1.10.510.10">
    <property type="entry name" value="Transferase(Phosphotransferase) domain 1"/>
    <property type="match status" value="1"/>
</dbReference>
<evidence type="ECO:0000259" key="12">
    <source>
        <dbReference type="PROSITE" id="PS50011"/>
    </source>
</evidence>
<dbReference type="GO" id="GO:0005829">
    <property type="term" value="C:cytosol"/>
    <property type="evidence" value="ECO:0007669"/>
    <property type="project" value="TreeGrafter"/>
</dbReference>
<dbReference type="GO" id="GO:0000408">
    <property type="term" value="C:EKC/KEOPS complex"/>
    <property type="evidence" value="ECO:0007669"/>
    <property type="project" value="TreeGrafter"/>
</dbReference>
<gene>
    <name evidence="13" type="ORF">TCEB3V08_LOCUS3880</name>
</gene>
<dbReference type="InterPro" id="IPR008266">
    <property type="entry name" value="Tyr_kinase_AS"/>
</dbReference>
<dbReference type="AlphaFoldDB" id="A0A7R9CKG5"/>
<comment type="similarity">
    <text evidence="1">Belongs to the protein kinase superfamily. BUD32 family.</text>
</comment>
<keyword evidence="11" id="KW-0472">Membrane</keyword>
<name>A0A7R9CKG5_TIMCR</name>
<protein>
    <recommendedName>
        <fullName evidence="2">non-specific serine/threonine protein kinase</fullName>
        <ecNumber evidence="2">2.7.11.1</ecNumber>
    </recommendedName>
</protein>
<dbReference type="PANTHER" id="PTHR12209">
    <property type="entry name" value="NON-SPECIFIC SERINE/THREONINE PROTEIN KINASE"/>
    <property type="match status" value="1"/>
</dbReference>
<keyword evidence="11" id="KW-0812">Transmembrane</keyword>
<feature type="region of interest" description="Disordered" evidence="10">
    <location>
        <begin position="134"/>
        <end position="153"/>
    </location>
</feature>
<dbReference type="GO" id="GO:0070525">
    <property type="term" value="P:tRNA threonylcarbamoyladenosine metabolic process"/>
    <property type="evidence" value="ECO:0007669"/>
    <property type="project" value="TreeGrafter"/>
</dbReference>
<sequence>MIIQLQNYLLQWRRGLRRQSRVRLDCQRVGDQSLIPVRSTERFFLNGFPISLHTNAGKVFISLPEGSAPSSPLPLSCSPSLPEVIPDFCFFFVFCLTSIIYLLYSLLSVYMDPYILHALDVLPICSAIYDTQRGSQSSTNQKNSQYNSSDSYSDSPELGRALLLAPSLNTVLVIVPNWDGHDSSPHLLDSTECASFRVGALQLGQGVNGQYSTPKDGASISFLETTPFVYTWYHGGTLRRLHIWDSLGAPLLVYSRYQPGMLQGHLDCTRAECAGRETLCLLYLQSLRAGIGSHQVSWLKLTADLLTGITEPGWFMLPIMVLRVIGLDSILILCNLRIMDGSPMGQWGGGISTPALYLVDIGRRCIYMEYIENSITVKDYIALLTDENSEEKSMKKKLDHIAQEIGKTLGKMHANNIIHGDLTTSNMLLVDKGDVKVVVMIDFGLSHGEASTMNKGVDLYVLERAILSTHANVESLFPAIIKFYIKANKDAAEVMKKLQELGAERYDGRLLETMDSTTYVCVETHCCYRSEINRGRNFLFSSCCGTKE</sequence>
<dbReference type="InterPro" id="IPR011009">
    <property type="entry name" value="Kinase-like_dom_sf"/>
</dbReference>
<dbReference type="GO" id="GO:0008033">
    <property type="term" value="P:tRNA processing"/>
    <property type="evidence" value="ECO:0007669"/>
    <property type="project" value="UniProtKB-KW"/>
</dbReference>
<evidence type="ECO:0000256" key="10">
    <source>
        <dbReference type="SAM" id="MobiDB-lite"/>
    </source>
</evidence>
<dbReference type="EC" id="2.7.11.1" evidence="2"/>
<dbReference type="PROSITE" id="PS50011">
    <property type="entry name" value="PROTEIN_KINASE_DOM"/>
    <property type="match status" value="1"/>
</dbReference>
<organism evidence="13">
    <name type="scientific">Timema cristinae</name>
    <name type="common">Walking stick</name>
    <dbReference type="NCBI Taxonomy" id="61476"/>
    <lineage>
        <taxon>Eukaryota</taxon>
        <taxon>Metazoa</taxon>
        <taxon>Ecdysozoa</taxon>
        <taxon>Arthropoda</taxon>
        <taxon>Hexapoda</taxon>
        <taxon>Insecta</taxon>
        <taxon>Pterygota</taxon>
        <taxon>Neoptera</taxon>
        <taxon>Polyneoptera</taxon>
        <taxon>Phasmatodea</taxon>
        <taxon>Timematodea</taxon>
        <taxon>Timematoidea</taxon>
        <taxon>Timematidae</taxon>
        <taxon>Timema</taxon>
    </lineage>
</organism>
<evidence type="ECO:0000256" key="8">
    <source>
        <dbReference type="ARBA" id="ARBA00047899"/>
    </source>
</evidence>
<proteinExistence type="inferred from homology"/>
<keyword evidence="5" id="KW-0547">Nucleotide-binding</keyword>